<dbReference type="Proteomes" id="UP001500279">
    <property type="component" value="Unassembled WGS sequence"/>
</dbReference>
<feature type="chain" id="PRO_5045431153" description="HAF repeat-containing protein" evidence="1">
    <location>
        <begin position="23"/>
        <end position="339"/>
    </location>
</feature>
<accession>A0ABP3VVW7</accession>
<dbReference type="EMBL" id="BAAAEW010000047">
    <property type="protein sequence ID" value="GAA0769556.1"/>
    <property type="molecule type" value="Genomic_DNA"/>
</dbReference>
<evidence type="ECO:0000313" key="2">
    <source>
        <dbReference type="EMBL" id="GAA0769556.1"/>
    </source>
</evidence>
<keyword evidence="3" id="KW-1185">Reference proteome</keyword>
<dbReference type="RefSeq" id="WP_170200837.1">
    <property type="nucleotide sequence ID" value="NZ_JAJNKD010000001.1"/>
</dbReference>
<reference evidence="3" key="1">
    <citation type="journal article" date="2019" name="Int. J. Syst. Evol. Microbiol.">
        <title>The Global Catalogue of Microorganisms (GCM) 10K type strain sequencing project: providing services to taxonomists for standard genome sequencing and annotation.</title>
        <authorList>
            <consortium name="The Broad Institute Genomics Platform"/>
            <consortium name="The Broad Institute Genome Sequencing Center for Infectious Disease"/>
            <person name="Wu L."/>
            <person name="Ma J."/>
        </authorList>
    </citation>
    <scope>NUCLEOTIDE SEQUENCE [LARGE SCALE GENOMIC DNA]</scope>
    <source>
        <strain evidence="3">JCM 15503</strain>
    </source>
</reference>
<evidence type="ECO:0000313" key="3">
    <source>
        <dbReference type="Proteomes" id="UP001500279"/>
    </source>
</evidence>
<organism evidence="2 3">
    <name type="scientific">Ideonella azotifigens</name>
    <dbReference type="NCBI Taxonomy" id="513160"/>
    <lineage>
        <taxon>Bacteria</taxon>
        <taxon>Pseudomonadati</taxon>
        <taxon>Pseudomonadota</taxon>
        <taxon>Betaproteobacteria</taxon>
        <taxon>Burkholderiales</taxon>
        <taxon>Sphaerotilaceae</taxon>
        <taxon>Ideonella</taxon>
    </lineage>
</organism>
<comment type="caution">
    <text evidence="2">The sequence shown here is derived from an EMBL/GenBank/DDBJ whole genome shotgun (WGS) entry which is preliminary data.</text>
</comment>
<protein>
    <recommendedName>
        <fullName evidence="4">HAF repeat-containing protein</fullName>
    </recommendedName>
</protein>
<feature type="signal peptide" evidence="1">
    <location>
        <begin position="1"/>
        <end position="22"/>
    </location>
</feature>
<dbReference type="InterPro" id="IPR014262">
    <property type="entry name" value="HAF_rpt"/>
</dbReference>
<dbReference type="NCBIfam" id="TIGR02913">
    <property type="entry name" value="HAF_rpt"/>
    <property type="match status" value="2"/>
</dbReference>
<sequence length="339" mass="33402">MRLVAPLLLMAAACAVATGALAAGSYRFTALAPITGASQSFGVALNDLGVAAGTSDSGEGGGPNGATVWLRGVPTALLSLGGPGAYSSAQGINNLGQVVGDSTTTEGPGHATRWTGGTPVDLGTLGGGHYSIALAINHRGQVVGYSDVLVGGLSTTHAALWQGTTVTDLGTLGGSYSSARSINRWGQVVGSSTGPGNASVRAVLWQAGSLTDLGSGYALCINDAGQVVGTDGQVATLWSDGVQTSLGTLGGSLSSAAGINNAGLIVGNSLLAGDVTGHAAMWQGGVAVDLNTLLDDATRAAGWVLLDANGVNERGAIIGTAYNSVTGEQRGYVLRPLGN</sequence>
<keyword evidence="1" id="KW-0732">Signal</keyword>
<name>A0ABP3VVW7_9BURK</name>
<evidence type="ECO:0008006" key="4">
    <source>
        <dbReference type="Google" id="ProtNLM"/>
    </source>
</evidence>
<evidence type="ECO:0000256" key="1">
    <source>
        <dbReference type="SAM" id="SignalP"/>
    </source>
</evidence>
<gene>
    <name evidence="2" type="ORF">GCM10009107_60540</name>
</gene>
<proteinExistence type="predicted"/>